<dbReference type="EMBL" id="CAAALY010263248">
    <property type="protein sequence ID" value="VEL39987.1"/>
    <property type="molecule type" value="Genomic_DNA"/>
</dbReference>
<accession>A0A448XM56</accession>
<evidence type="ECO:0000313" key="1">
    <source>
        <dbReference type="EMBL" id="VEL39987.1"/>
    </source>
</evidence>
<reference evidence="1" key="1">
    <citation type="submission" date="2018-11" db="EMBL/GenBank/DDBJ databases">
        <authorList>
            <consortium name="Pathogen Informatics"/>
        </authorList>
    </citation>
    <scope>NUCLEOTIDE SEQUENCE</scope>
</reference>
<organism evidence="1 2">
    <name type="scientific">Protopolystoma xenopodis</name>
    <dbReference type="NCBI Taxonomy" id="117903"/>
    <lineage>
        <taxon>Eukaryota</taxon>
        <taxon>Metazoa</taxon>
        <taxon>Spiralia</taxon>
        <taxon>Lophotrochozoa</taxon>
        <taxon>Platyhelminthes</taxon>
        <taxon>Monogenea</taxon>
        <taxon>Polyopisthocotylea</taxon>
        <taxon>Polystomatidea</taxon>
        <taxon>Polystomatidae</taxon>
        <taxon>Protopolystoma</taxon>
    </lineage>
</organism>
<dbReference type="Proteomes" id="UP000784294">
    <property type="component" value="Unassembled WGS sequence"/>
</dbReference>
<gene>
    <name evidence="1" type="ORF">PXEA_LOCUS33427</name>
</gene>
<dbReference type="AlphaFoldDB" id="A0A448XM56"/>
<sequence>MAAVSQTKKARASRASVAQTKTASVLPLTAEDSLAKASAGIPLLAGLDGRAHRKLEFYRLLDRQIKRSREKPYVPSSKANLFLENSPIAMRQFISKASQLHLPLDLTGQTSSSEAGKATPLGYPTFTPEFVSCFYG</sequence>
<comment type="caution">
    <text evidence="1">The sequence shown here is derived from an EMBL/GenBank/DDBJ whole genome shotgun (WGS) entry which is preliminary data.</text>
</comment>
<keyword evidence="2" id="KW-1185">Reference proteome</keyword>
<proteinExistence type="predicted"/>
<dbReference type="OrthoDB" id="6287393at2759"/>
<protein>
    <submittedName>
        <fullName evidence="1">Uncharacterized protein</fullName>
    </submittedName>
</protein>
<name>A0A448XM56_9PLAT</name>
<evidence type="ECO:0000313" key="2">
    <source>
        <dbReference type="Proteomes" id="UP000784294"/>
    </source>
</evidence>